<proteinExistence type="predicted"/>
<organism evidence="1">
    <name type="scientific">Haemonchus placei</name>
    <name type="common">Barber's pole worm</name>
    <dbReference type="NCBI Taxonomy" id="6290"/>
    <lineage>
        <taxon>Eukaryota</taxon>
        <taxon>Metazoa</taxon>
        <taxon>Ecdysozoa</taxon>
        <taxon>Nematoda</taxon>
        <taxon>Chromadorea</taxon>
        <taxon>Rhabditida</taxon>
        <taxon>Rhabditina</taxon>
        <taxon>Rhabditomorpha</taxon>
        <taxon>Strongyloidea</taxon>
        <taxon>Trichostrongylidae</taxon>
        <taxon>Haemonchus</taxon>
    </lineage>
</organism>
<sequence>LTDKLTCRLYTIKSSAFLLTTDYPFRRQFLQLSDRSIRMLRTKGFEDLQILFSVFLKSYGIRIGVCLDERHSAKISSIRFRNEYRLAVSDQPK</sequence>
<reference evidence="1" key="1">
    <citation type="submission" date="2017-02" db="UniProtKB">
        <authorList>
            <consortium name="WormBaseParasite"/>
        </authorList>
    </citation>
    <scope>IDENTIFICATION</scope>
</reference>
<dbReference type="WBParaSite" id="HPLM_0000199701-mRNA-1">
    <property type="protein sequence ID" value="HPLM_0000199701-mRNA-1"/>
    <property type="gene ID" value="HPLM_0000199701"/>
</dbReference>
<name>A0A0N4VXH7_HAEPC</name>
<evidence type="ECO:0000313" key="1">
    <source>
        <dbReference type="WBParaSite" id="HPLM_0000199701-mRNA-1"/>
    </source>
</evidence>
<dbReference type="AlphaFoldDB" id="A0A0N4VXH7"/>
<protein>
    <submittedName>
        <fullName evidence="1">Ribonuclease P</fullName>
    </submittedName>
</protein>
<accession>A0A0N4VXH7</accession>